<keyword evidence="3" id="KW-1185">Reference proteome</keyword>
<sequence>VRPCMPAPGDRDALHSVQERRIEFRHPAYPDSAPPLLSLAAVDGERFGAGIEYSVAFAACGIVAGNRWEGAWFGQKDRIDGTDCISRVVRPVDGILRGSMYYFCIGPNTLDRYAVVQSFEHWRFPHHNLPPVWRDLAIKQPLVVPNDPDRCFSAVVCRDRSCRITGCAEACKAFRLIPPNAGEWFTSNSMDRYSRFPEPGNTDDDRNMILLRRDLHHLLDKRRCAIVPKMAAAASPLCGPTLVTHLLLPQRKRELHDLYHNRALQHPVTGIAVEALFARFAWAVMCPETFPFLTGNTDGFRVMSFDTKTKKL</sequence>
<name>A0AAN6NEK5_9PEZI</name>
<dbReference type="EMBL" id="MU853762">
    <property type="protein sequence ID" value="KAK3944025.1"/>
    <property type="molecule type" value="Genomic_DNA"/>
</dbReference>
<accession>A0AAN6NEK5</accession>
<comment type="caution">
    <text evidence="2">The sequence shown here is derived from an EMBL/GenBank/DDBJ whole genome shotgun (WGS) entry which is preliminary data.</text>
</comment>
<feature type="domain" description="HNH nuclease" evidence="1">
    <location>
        <begin position="187"/>
        <end position="227"/>
    </location>
</feature>
<gene>
    <name evidence="2" type="ORF">QBC46DRAFT_231986</name>
</gene>
<evidence type="ECO:0000259" key="1">
    <source>
        <dbReference type="Pfam" id="PF13391"/>
    </source>
</evidence>
<dbReference type="InterPro" id="IPR003615">
    <property type="entry name" value="HNH_nuc"/>
</dbReference>
<evidence type="ECO:0000313" key="2">
    <source>
        <dbReference type="EMBL" id="KAK3944025.1"/>
    </source>
</evidence>
<dbReference type="AlphaFoldDB" id="A0AAN6NEK5"/>
<feature type="non-terminal residue" evidence="2">
    <location>
        <position position="312"/>
    </location>
</feature>
<protein>
    <recommendedName>
        <fullName evidence="1">HNH nuclease domain-containing protein</fullName>
    </recommendedName>
</protein>
<dbReference type="Proteomes" id="UP001303473">
    <property type="component" value="Unassembled WGS sequence"/>
</dbReference>
<organism evidence="2 3">
    <name type="scientific">Diplogelasinospora grovesii</name>
    <dbReference type="NCBI Taxonomy" id="303347"/>
    <lineage>
        <taxon>Eukaryota</taxon>
        <taxon>Fungi</taxon>
        <taxon>Dikarya</taxon>
        <taxon>Ascomycota</taxon>
        <taxon>Pezizomycotina</taxon>
        <taxon>Sordariomycetes</taxon>
        <taxon>Sordariomycetidae</taxon>
        <taxon>Sordariales</taxon>
        <taxon>Diplogelasinosporaceae</taxon>
        <taxon>Diplogelasinospora</taxon>
    </lineage>
</organism>
<proteinExistence type="predicted"/>
<evidence type="ECO:0000313" key="3">
    <source>
        <dbReference type="Proteomes" id="UP001303473"/>
    </source>
</evidence>
<reference evidence="3" key="1">
    <citation type="journal article" date="2023" name="Mol. Phylogenet. Evol.">
        <title>Genome-scale phylogeny and comparative genomics of the fungal order Sordariales.</title>
        <authorList>
            <person name="Hensen N."/>
            <person name="Bonometti L."/>
            <person name="Westerberg I."/>
            <person name="Brannstrom I.O."/>
            <person name="Guillou S."/>
            <person name="Cros-Aarteil S."/>
            <person name="Calhoun S."/>
            <person name="Haridas S."/>
            <person name="Kuo A."/>
            <person name="Mondo S."/>
            <person name="Pangilinan J."/>
            <person name="Riley R."/>
            <person name="LaButti K."/>
            <person name="Andreopoulos B."/>
            <person name="Lipzen A."/>
            <person name="Chen C."/>
            <person name="Yan M."/>
            <person name="Daum C."/>
            <person name="Ng V."/>
            <person name="Clum A."/>
            <person name="Steindorff A."/>
            <person name="Ohm R.A."/>
            <person name="Martin F."/>
            <person name="Silar P."/>
            <person name="Natvig D.O."/>
            <person name="Lalanne C."/>
            <person name="Gautier V."/>
            <person name="Ament-Velasquez S.L."/>
            <person name="Kruys A."/>
            <person name="Hutchinson M.I."/>
            <person name="Powell A.J."/>
            <person name="Barry K."/>
            <person name="Miller A.N."/>
            <person name="Grigoriev I.V."/>
            <person name="Debuchy R."/>
            <person name="Gladieux P."/>
            <person name="Hiltunen Thoren M."/>
            <person name="Johannesson H."/>
        </authorList>
    </citation>
    <scope>NUCLEOTIDE SEQUENCE [LARGE SCALE GENOMIC DNA]</scope>
    <source>
        <strain evidence="3">CBS 340.73</strain>
    </source>
</reference>
<dbReference type="Pfam" id="PF13391">
    <property type="entry name" value="HNH_2"/>
    <property type="match status" value="1"/>
</dbReference>
<feature type="non-terminal residue" evidence="2">
    <location>
        <position position="1"/>
    </location>
</feature>